<reference evidence="2" key="2">
    <citation type="submission" date="2019-10" db="EMBL/GenBank/DDBJ databases">
        <title>A de novo genome assembly of a pear dwarfing rootstock.</title>
        <authorList>
            <person name="Wang F."/>
            <person name="Wang J."/>
            <person name="Li S."/>
            <person name="Zhang Y."/>
            <person name="Fang M."/>
            <person name="Ma L."/>
            <person name="Zhao Y."/>
            <person name="Jiang S."/>
        </authorList>
    </citation>
    <scope>NUCLEOTIDE SEQUENCE [LARGE SCALE GENOMIC DNA]</scope>
</reference>
<gene>
    <name evidence="1" type="ORF">D8674_026334</name>
</gene>
<accession>A0A5N5IDL0</accession>
<dbReference type="Proteomes" id="UP000327157">
    <property type="component" value="Chromosome 5"/>
</dbReference>
<comment type="caution">
    <text evidence="1">The sequence shown here is derived from an EMBL/GenBank/DDBJ whole genome shotgun (WGS) entry which is preliminary data.</text>
</comment>
<evidence type="ECO:0000313" key="2">
    <source>
        <dbReference type="Proteomes" id="UP000327157"/>
    </source>
</evidence>
<dbReference type="AlphaFoldDB" id="A0A5N5IDL0"/>
<sequence>MEDELSHYLTSLQIENYANSNDFHEAVLDRIVEHGHSDDCDDIPLKDYSIFYFQQLGDEKFERLDSEEVVNQLVGWKGIPVSSCGEIVEILDEMVKDYFIQHANEDAYTYTFVYYYTKLQDRSEILDGEKRELSLETDWELFSHLV</sequence>
<reference evidence="1 2" key="1">
    <citation type="submission" date="2019-09" db="EMBL/GenBank/DDBJ databases">
        <authorList>
            <person name="Ou C."/>
        </authorList>
    </citation>
    <scope>NUCLEOTIDE SEQUENCE [LARGE SCALE GENOMIC DNA]</scope>
    <source>
        <strain evidence="1">S2</strain>
        <tissue evidence="1">Leaf</tissue>
    </source>
</reference>
<name>A0A5N5IDL0_9ROSA</name>
<organism evidence="1 2">
    <name type="scientific">Pyrus ussuriensis x Pyrus communis</name>
    <dbReference type="NCBI Taxonomy" id="2448454"/>
    <lineage>
        <taxon>Eukaryota</taxon>
        <taxon>Viridiplantae</taxon>
        <taxon>Streptophyta</taxon>
        <taxon>Embryophyta</taxon>
        <taxon>Tracheophyta</taxon>
        <taxon>Spermatophyta</taxon>
        <taxon>Magnoliopsida</taxon>
        <taxon>eudicotyledons</taxon>
        <taxon>Gunneridae</taxon>
        <taxon>Pentapetalae</taxon>
        <taxon>rosids</taxon>
        <taxon>fabids</taxon>
        <taxon>Rosales</taxon>
        <taxon>Rosaceae</taxon>
        <taxon>Amygdaloideae</taxon>
        <taxon>Maleae</taxon>
        <taxon>Pyrus</taxon>
    </lineage>
</organism>
<reference evidence="1 2" key="3">
    <citation type="submission" date="2019-11" db="EMBL/GenBank/DDBJ databases">
        <title>A de novo genome assembly of a pear dwarfing rootstock.</title>
        <authorList>
            <person name="Wang F."/>
            <person name="Wang J."/>
            <person name="Li S."/>
            <person name="Zhang Y."/>
            <person name="Fang M."/>
            <person name="Ma L."/>
            <person name="Zhao Y."/>
            <person name="Jiang S."/>
        </authorList>
    </citation>
    <scope>NUCLEOTIDE SEQUENCE [LARGE SCALE GENOMIC DNA]</scope>
    <source>
        <strain evidence="1">S2</strain>
        <tissue evidence="1">Leaf</tissue>
    </source>
</reference>
<evidence type="ECO:0000313" key="1">
    <source>
        <dbReference type="EMBL" id="KAB2635800.1"/>
    </source>
</evidence>
<proteinExistence type="predicted"/>
<protein>
    <submittedName>
        <fullName evidence="1">B3 domain-containing protein</fullName>
    </submittedName>
</protein>
<dbReference type="EMBL" id="SMOL01000004">
    <property type="protein sequence ID" value="KAB2635800.1"/>
    <property type="molecule type" value="Genomic_DNA"/>
</dbReference>
<keyword evidence="2" id="KW-1185">Reference proteome</keyword>